<name>A0A164SVV2_9AGAM</name>
<feature type="transmembrane region" description="Helical" evidence="1">
    <location>
        <begin position="290"/>
        <end position="308"/>
    </location>
</feature>
<organism evidence="2 3">
    <name type="scientific">Sistotremastrum niveocremeum HHB9708</name>
    <dbReference type="NCBI Taxonomy" id="1314777"/>
    <lineage>
        <taxon>Eukaryota</taxon>
        <taxon>Fungi</taxon>
        <taxon>Dikarya</taxon>
        <taxon>Basidiomycota</taxon>
        <taxon>Agaricomycotina</taxon>
        <taxon>Agaricomycetes</taxon>
        <taxon>Sistotremastrales</taxon>
        <taxon>Sistotremastraceae</taxon>
        <taxon>Sertulicium</taxon>
        <taxon>Sertulicium niveocremeum</taxon>
    </lineage>
</organism>
<dbReference type="STRING" id="1314777.A0A164SVV2"/>
<evidence type="ECO:0000256" key="1">
    <source>
        <dbReference type="SAM" id="Phobius"/>
    </source>
</evidence>
<feature type="transmembrane region" description="Helical" evidence="1">
    <location>
        <begin position="21"/>
        <end position="39"/>
    </location>
</feature>
<keyword evidence="3" id="KW-1185">Reference proteome</keyword>
<dbReference type="Proteomes" id="UP000076722">
    <property type="component" value="Unassembled WGS sequence"/>
</dbReference>
<reference evidence="2 3" key="1">
    <citation type="journal article" date="2016" name="Mol. Biol. Evol.">
        <title>Comparative Genomics of Early-Diverging Mushroom-Forming Fungi Provides Insights into the Origins of Lignocellulose Decay Capabilities.</title>
        <authorList>
            <person name="Nagy L.G."/>
            <person name="Riley R."/>
            <person name="Tritt A."/>
            <person name="Adam C."/>
            <person name="Daum C."/>
            <person name="Floudas D."/>
            <person name="Sun H."/>
            <person name="Yadav J.S."/>
            <person name="Pangilinan J."/>
            <person name="Larsson K.H."/>
            <person name="Matsuura K."/>
            <person name="Barry K."/>
            <person name="Labutti K."/>
            <person name="Kuo R."/>
            <person name="Ohm R.A."/>
            <person name="Bhattacharya S.S."/>
            <person name="Shirouzu T."/>
            <person name="Yoshinaga Y."/>
            <person name="Martin F.M."/>
            <person name="Grigoriev I.V."/>
            <person name="Hibbett D.S."/>
        </authorList>
    </citation>
    <scope>NUCLEOTIDE SEQUENCE [LARGE SCALE GENOMIC DNA]</scope>
    <source>
        <strain evidence="2 3">HHB9708</strain>
    </source>
</reference>
<feature type="transmembrane region" description="Helical" evidence="1">
    <location>
        <begin position="111"/>
        <end position="133"/>
    </location>
</feature>
<evidence type="ECO:0000313" key="2">
    <source>
        <dbReference type="EMBL" id="KZS91858.1"/>
    </source>
</evidence>
<proteinExistence type="predicted"/>
<gene>
    <name evidence="2" type="ORF">SISNIDRAFT_456446</name>
</gene>
<feature type="transmembrane region" description="Helical" evidence="1">
    <location>
        <begin position="188"/>
        <end position="206"/>
    </location>
</feature>
<feature type="transmembrane region" description="Helical" evidence="1">
    <location>
        <begin position="314"/>
        <end position="337"/>
    </location>
</feature>
<protein>
    <submittedName>
        <fullName evidence="2">Uncharacterized protein</fullName>
    </submittedName>
</protein>
<feature type="transmembrane region" description="Helical" evidence="1">
    <location>
        <begin position="71"/>
        <end position="90"/>
    </location>
</feature>
<accession>A0A164SVV2</accession>
<dbReference type="AlphaFoldDB" id="A0A164SVV2"/>
<keyword evidence="1" id="KW-0812">Transmembrane</keyword>
<dbReference type="EMBL" id="KV419413">
    <property type="protein sequence ID" value="KZS91858.1"/>
    <property type="molecule type" value="Genomic_DNA"/>
</dbReference>
<dbReference type="OrthoDB" id="72269at2759"/>
<keyword evidence="1" id="KW-1133">Transmembrane helix</keyword>
<feature type="transmembrane region" description="Helical" evidence="1">
    <location>
        <begin position="226"/>
        <end position="251"/>
    </location>
</feature>
<sequence>MAHSKPTLSFTQSMPSRLMTYLGFIPISLASFAMIWGYLLGSGLPTKLSQMSSSDLFMHTSFFQTAMDPSIPPFFCGFVSSLAILALIPYAESLRSKDFRPRNDHLLDRIVLNPFLTNAVAQMFGGAFMYPLYWASFICSGEARKYPAQASHSEIPQAEAEALLFSFVLGFILPSTLMKFFPNHSYIVTLWWAFPLTITLLQYLYITFRPKISSPTSAKSLERAYFLTQGTYLIAFLFSTVFHLSTLIPMFNPIRTSLPRLINLLVPPLRILPPTPSPVVALQIMQVDSLFLFAGAIMMTLIAFPRSWKEAGKLAAWNVFGVVVCGTGGAIAGVWMWREWRLMGERRAVDNTHLPKSPRP</sequence>
<keyword evidence="1" id="KW-0472">Membrane</keyword>
<evidence type="ECO:0000313" key="3">
    <source>
        <dbReference type="Proteomes" id="UP000076722"/>
    </source>
</evidence>